<evidence type="ECO:0000313" key="1">
    <source>
        <dbReference type="EMBL" id="AUG29436.1"/>
    </source>
</evidence>
<gene>
    <name evidence="1" type="ORF">CXR34_08150</name>
</gene>
<proteinExistence type="predicted"/>
<dbReference type="EMBL" id="CP025299">
    <property type="protein sequence ID" value="AUG29436.1"/>
    <property type="molecule type" value="Genomic_DNA"/>
</dbReference>
<sequence length="103" mass="11336">MTAEENRSYRVTRTRVVVETVTVHRMPSLEAAIRAVDEGIDMGTMPVNEASTTKPWTAVMLCPHCGQETLRASDGWAECTSGFLCGWTEFDDSLERARAAGLV</sequence>
<evidence type="ECO:0000313" key="2">
    <source>
        <dbReference type="Proteomes" id="UP000233276"/>
    </source>
</evidence>
<organism evidence="1 2">
    <name type="scientific">Microbacterium hominis</name>
    <dbReference type="NCBI Taxonomy" id="162426"/>
    <lineage>
        <taxon>Bacteria</taxon>
        <taxon>Bacillati</taxon>
        <taxon>Actinomycetota</taxon>
        <taxon>Actinomycetes</taxon>
        <taxon>Micrococcales</taxon>
        <taxon>Microbacteriaceae</taxon>
        <taxon>Microbacterium</taxon>
    </lineage>
</organism>
<protein>
    <submittedName>
        <fullName evidence="1">Uncharacterized protein</fullName>
    </submittedName>
</protein>
<dbReference type="Proteomes" id="UP000233276">
    <property type="component" value="Chromosome"/>
</dbReference>
<dbReference type="RefSeq" id="WP_016464826.1">
    <property type="nucleotide sequence ID" value="NZ_CP025299.1"/>
</dbReference>
<name>A0A2K9DQD3_9MICO</name>
<dbReference type="AlphaFoldDB" id="A0A2K9DQD3"/>
<dbReference type="KEGG" id="mhos:CXR34_08150"/>
<reference evidence="1 2" key="1">
    <citation type="submission" date="2017-12" db="EMBL/GenBank/DDBJ databases">
        <title>Isolation and characterization of estrogens degradatiion strain Microbacterium hominis SJTG1.</title>
        <authorList>
            <person name="Xiong W."/>
            <person name="Yin C."/>
            <person name="Zheng D."/>
            <person name="Liang R."/>
        </authorList>
    </citation>
    <scope>NUCLEOTIDE SEQUENCE [LARGE SCALE GENOMIC DNA]</scope>
    <source>
        <strain evidence="1 2">SJTG1</strain>
    </source>
</reference>
<accession>A0A2K9DQD3</accession>